<protein>
    <submittedName>
        <fullName evidence="2">Uncharacterized protein</fullName>
    </submittedName>
</protein>
<sequence length="217" mass="24263">MARVPQSKTELRSHLREQFEFLSRSCSEYDTGFTAEAKRIAATIRLMLHDTKNSHSLFSQLGLKSIGFLNTAIPIAKGEKQAILAFLQTRITVNEDLTLSGQHHPLLGHRPAGWPRAKKALFPDWWNQAVLTDMQGARFSRRMLVMAVANTDGGAHVDPEIDATYAALSRQNSIGYAVGVNDDIRPIDKVELACIRQIAYELTVSVLDRHPEFVPKL</sequence>
<name>A0A7L9E9G5_PSEAI</name>
<proteinExistence type="predicted"/>
<keyword evidence="2" id="KW-0614">Plasmid</keyword>
<geneLocation type="plasmid" evidence="3">
    <name>pPUV-9</name>
</geneLocation>
<dbReference type="EMBL" id="MT732180">
    <property type="protein sequence ID" value="QOJ62934.1"/>
    <property type="molecule type" value="Genomic_DNA"/>
</dbReference>
<geneLocation type="plasmid" evidence="1">
    <name>pPUV-2</name>
</geneLocation>
<evidence type="ECO:0000313" key="1">
    <source>
        <dbReference type="EMBL" id="QOJ62934.1"/>
    </source>
</evidence>
<organism evidence="2">
    <name type="scientific">Pseudomonas aeruginosa</name>
    <dbReference type="NCBI Taxonomy" id="287"/>
    <lineage>
        <taxon>Bacteria</taxon>
        <taxon>Pseudomonadati</taxon>
        <taxon>Pseudomonadota</taxon>
        <taxon>Gammaproteobacteria</taxon>
        <taxon>Pseudomonadales</taxon>
        <taxon>Pseudomonadaceae</taxon>
        <taxon>Pseudomonas</taxon>
    </lineage>
</organism>
<accession>A0A7L9E9G5</accession>
<evidence type="ECO:0000313" key="3">
    <source>
        <dbReference type="EMBL" id="QOJ66766.1"/>
    </source>
</evidence>
<dbReference type="EMBL" id="MT732181">
    <property type="protein sequence ID" value="QOJ63487.1"/>
    <property type="molecule type" value="Genomic_DNA"/>
</dbReference>
<reference evidence="2" key="1">
    <citation type="journal article" date="2021" name="Antimicrob. Agents Chemother.">
        <title>Epidemic territorial spread of IncP-2-type VIM-2 carbapenemase-encoding megaplasmids in nosocomial Pseudomonas aeruginosa populations.</title>
        <authorList>
            <person name="Urbanowicz P."/>
            <person name="Bitar I."/>
            <person name="Izdebski R."/>
            <person name="Baraniak A."/>
            <person name="Literacka E."/>
            <person name="Hrabak J."/>
            <person name="Gniadkowski M."/>
        </authorList>
    </citation>
    <scope>NUCLEOTIDE SEQUENCE</scope>
    <source>
        <strain evidence="1">NMI259/06</strain>
        <strain evidence="3">NMI3364/08</strain>
        <strain evidence="2">NMI981/06</strain>
        <plasmid evidence="1">pPUV-2</plasmid>
        <plasmid evidence="2">pPUV-3</plasmid>
        <plasmid evidence="3">pPUV-9</plasmid>
    </source>
</reference>
<dbReference type="RefSeq" id="WP_193829271.1">
    <property type="nucleotide sequence ID" value="NZ_MT732180.1"/>
</dbReference>
<evidence type="ECO:0000313" key="2">
    <source>
        <dbReference type="EMBL" id="QOJ63487.1"/>
    </source>
</evidence>
<geneLocation type="plasmid" evidence="2">
    <name>pPUV-3</name>
</geneLocation>
<dbReference type="AlphaFoldDB" id="A0A7L9E9G5"/>
<dbReference type="EMBL" id="MT732187">
    <property type="protein sequence ID" value="QOJ66766.1"/>
    <property type="molecule type" value="Genomic_DNA"/>
</dbReference>